<dbReference type="Proteomes" id="UP000518266">
    <property type="component" value="Unassembled WGS sequence"/>
</dbReference>
<comment type="caution">
    <text evidence="1">The sequence shown here is derived from an EMBL/GenBank/DDBJ whole genome shotgun (WGS) entry which is preliminary data.</text>
</comment>
<proteinExistence type="predicted"/>
<feature type="non-terminal residue" evidence="1">
    <location>
        <position position="1"/>
    </location>
</feature>
<name>A0A7J5XBQ0_DISMA</name>
<sequence>MCILLQESDMEQPTLHRQHTSGQHSLVRFNFVGRCHCRKGSSGYENHGIGNHIFTDIFPAPEKCFVAIWNMFGSYTMLELHANVVIDIQLVQVGYRYLKKFMSRSNECGGSYHMEKTGLERSLAHLERQGLAVGTMVTDRHRKIAKWLRESYPHIEHLYDIWHDFQKLLAASNERKCQVLRPWIKSVSNHMYWCGGVDPLCSRSPDCCKMGNVHTGHGDLFPSCIHGSLEGRESHKKWLEPSSKAAVKLETLVCNKTLCKDILKLSGGCQTSAVEGFHSLLIQFAPKMYVFSYTGMLCRILIAALHFNEHANRVQGVTKTGEAMYSIKYPKGRKGAAVLRRVLESPTYEYAQELLAEIVKECTDKENVEAEVAVEPVIVPPPLCAQFPHPEKADFFPLKFLLKSPLESLLEFPPESPLKSPIEFPLKSPQ</sequence>
<dbReference type="PANTHER" id="PTHR31751:SF42">
    <property type="entry name" value="PROTEIN CBG10204"/>
    <property type="match status" value="1"/>
</dbReference>
<dbReference type="PANTHER" id="PTHR31751">
    <property type="entry name" value="SI:CH211-108C17.2-RELATED-RELATED"/>
    <property type="match status" value="1"/>
</dbReference>
<reference evidence="1 2" key="1">
    <citation type="submission" date="2020-03" db="EMBL/GenBank/DDBJ databases">
        <title>Dissostichus mawsoni Genome sequencing and assembly.</title>
        <authorList>
            <person name="Park H."/>
        </authorList>
    </citation>
    <scope>NUCLEOTIDE SEQUENCE [LARGE SCALE GENOMIC DNA]</scope>
    <source>
        <strain evidence="1">DM0001</strain>
        <tissue evidence="1">Muscle</tissue>
    </source>
</reference>
<accession>A0A7J5XBQ0</accession>
<gene>
    <name evidence="1" type="ORF">F7725_025619</name>
</gene>
<organism evidence="1 2">
    <name type="scientific">Dissostichus mawsoni</name>
    <name type="common">Antarctic cod</name>
    <dbReference type="NCBI Taxonomy" id="36200"/>
    <lineage>
        <taxon>Eukaryota</taxon>
        <taxon>Metazoa</taxon>
        <taxon>Chordata</taxon>
        <taxon>Craniata</taxon>
        <taxon>Vertebrata</taxon>
        <taxon>Euteleostomi</taxon>
        <taxon>Actinopterygii</taxon>
        <taxon>Neopterygii</taxon>
        <taxon>Teleostei</taxon>
        <taxon>Neoteleostei</taxon>
        <taxon>Acanthomorphata</taxon>
        <taxon>Eupercaria</taxon>
        <taxon>Perciformes</taxon>
        <taxon>Notothenioidei</taxon>
        <taxon>Nototheniidae</taxon>
        <taxon>Dissostichus</taxon>
    </lineage>
</organism>
<keyword evidence="2" id="KW-1185">Reference proteome</keyword>
<evidence type="ECO:0000313" key="2">
    <source>
        <dbReference type="Proteomes" id="UP000518266"/>
    </source>
</evidence>
<dbReference type="EMBL" id="JAAKFY010000026">
    <property type="protein sequence ID" value="KAF3834415.1"/>
    <property type="molecule type" value="Genomic_DNA"/>
</dbReference>
<evidence type="ECO:0000313" key="1">
    <source>
        <dbReference type="EMBL" id="KAF3834415.1"/>
    </source>
</evidence>
<dbReference type="AlphaFoldDB" id="A0A7J5XBQ0"/>
<dbReference type="OrthoDB" id="5814287at2759"/>
<protein>
    <submittedName>
        <fullName evidence="1">Uncharacterized protein</fullName>
    </submittedName>
</protein>